<keyword evidence="1" id="KW-0805">Transcription regulation</keyword>
<reference evidence="5 6" key="1">
    <citation type="submission" date="2013-02" db="EMBL/GenBank/DDBJ databases">
        <title>The Genome Sequence of Acinetobacter schindleri NIPH 900.</title>
        <authorList>
            <consortium name="The Broad Institute Genome Sequencing Platform"/>
            <consortium name="The Broad Institute Genome Sequencing Center for Infectious Disease"/>
            <person name="Cerqueira G."/>
            <person name="Feldgarden M."/>
            <person name="Courvalin P."/>
            <person name="Perichon B."/>
            <person name="Grillot-Courvalin C."/>
            <person name="Clermont D."/>
            <person name="Rocha E."/>
            <person name="Yoon E.-J."/>
            <person name="Nemec A."/>
            <person name="Walker B."/>
            <person name="Young S.K."/>
            <person name="Zeng Q."/>
            <person name="Gargeya S."/>
            <person name="Fitzgerald M."/>
            <person name="Haas B."/>
            <person name="Abouelleil A."/>
            <person name="Alvarado L."/>
            <person name="Arachchi H.M."/>
            <person name="Berlin A.M."/>
            <person name="Chapman S.B."/>
            <person name="Dewar J."/>
            <person name="Goldberg J."/>
            <person name="Griggs A."/>
            <person name="Gujja S."/>
            <person name="Hansen M."/>
            <person name="Howarth C."/>
            <person name="Imamovic A."/>
            <person name="Larimer J."/>
            <person name="McCowan C."/>
            <person name="Murphy C."/>
            <person name="Neiman D."/>
            <person name="Pearson M."/>
            <person name="Priest M."/>
            <person name="Roberts A."/>
            <person name="Saif S."/>
            <person name="Shea T."/>
            <person name="Sisk P."/>
            <person name="Sykes S."/>
            <person name="Wortman J."/>
            <person name="Nusbaum C."/>
            <person name="Birren B."/>
        </authorList>
    </citation>
    <scope>NUCLEOTIDE SEQUENCE [LARGE SCALE GENOMIC DNA]</scope>
    <source>
        <strain evidence="5 6">NIPH 900</strain>
    </source>
</reference>
<dbReference type="GO" id="GO:0003677">
    <property type="term" value="F:DNA binding"/>
    <property type="evidence" value="ECO:0007669"/>
    <property type="project" value="UniProtKB-KW"/>
</dbReference>
<protein>
    <recommendedName>
        <fullName evidence="4">HTH cro/C1-type domain-containing protein</fullName>
    </recommendedName>
</protein>
<dbReference type="Pfam" id="PF01381">
    <property type="entry name" value="HTH_3"/>
    <property type="match status" value="1"/>
</dbReference>
<proteinExistence type="predicted"/>
<keyword evidence="2" id="KW-0238">DNA-binding</keyword>
<keyword evidence="6" id="KW-1185">Reference proteome</keyword>
<dbReference type="PANTHER" id="PTHR40661:SF2">
    <property type="entry name" value="HTH-TYPE TRANSCRIPTIONAL REGULATOR PRTR"/>
    <property type="match status" value="1"/>
</dbReference>
<dbReference type="SMART" id="SM00530">
    <property type="entry name" value="HTH_XRE"/>
    <property type="match status" value="1"/>
</dbReference>
<keyword evidence="3" id="KW-0804">Transcription</keyword>
<dbReference type="SUPFAM" id="SSF47413">
    <property type="entry name" value="lambda repressor-like DNA-binding domains"/>
    <property type="match status" value="1"/>
</dbReference>
<evidence type="ECO:0000313" key="5">
    <source>
        <dbReference type="EMBL" id="ENV14689.1"/>
    </source>
</evidence>
<evidence type="ECO:0000256" key="2">
    <source>
        <dbReference type="ARBA" id="ARBA00023125"/>
    </source>
</evidence>
<name>N8Y043_9GAMM</name>
<evidence type="ECO:0000259" key="4">
    <source>
        <dbReference type="PROSITE" id="PS50943"/>
    </source>
</evidence>
<dbReference type="SUPFAM" id="SSF51306">
    <property type="entry name" value="LexA/Signal peptidase"/>
    <property type="match status" value="1"/>
</dbReference>
<accession>N8Y043</accession>
<feature type="domain" description="HTH cro/C1-type" evidence="4">
    <location>
        <begin position="50"/>
        <end position="103"/>
    </location>
</feature>
<dbReference type="InterPro" id="IPR010982">
    <property type="entry name" value="Lambda_DNA-bd_dom_sf"/>
</dbReference>
<dbReference type="InterPro" id="IPR015927">
    <property type="entry name" value="Peptidase_S24_S26A/B/C"/>
</dbReference>
<sequence>MNTVQNGQDFDVWKNIKIEEDEVEGGQIITFVKKGHGIRKTKRPLGAVRLELALDEAKMSQSELARRLNVGQPAINRIITGKTRNSNLLPLIAKELGKNQLWLAGNEPNDKSIAMIQDDFLVIDNEPFIIVKHYSNGNSDNSDTENLSIDAKGIVILAKDQLPEIANVEGLRFIYQPDRAMAPEIKSGASVTFDTHDTEIINGDMYAIQVGNIECSRCLFVQPDGSILIRAKQADFPDYTINNTDSNFKVLGKVVFVSNKI</sequence>
<dbReference type="InterPro" id="IPR001387">
    <property type="entry name" value="Cro/C1-type_HTH"/>
</dbReference>
<dbReference type="Pfam" id="PF00717">
    <property type="entry name" value="Peptidase_S24"/>
    <property type="match status" value="1"/>
</dbReference>
<dbReference type="PANTHER" id="PTHR40661">
    <property type="match status" value="1"/>
</dbReference>
<organism evidence="5 6">
    <name type="scientific">Acinetobacter schindleri NIPH 900</name>
    <dbReference type="NCBI Taxonomy" id="1217675"/>
    <lineage>
        <taxon>Bacteria</taxon>
        <taxon>Pseudomonadati</taxon>
        <taxon>Pseudomonadota</taxon>
        <taxon>Gammaproteobacteria</taxon>
        <taxon>Moraxellales</taxon>
        <taxon>Moraxellaceae</taxon>
        <taxon>Acinetobacter</taxon>
    </lineage>
</organism>
<dbReference type="PATRIC" id="fig|1217675.3.peg.32"/>
<dbReference type="RefSeq" id="WP_004811420.1">
    <property type="nucleotide sequence ID" value="NZ_KB849446.1"/>
</dbReference>
<dbReference type="HOGENOM" id="CLU_1064082_0_0_6"/>
<evidence type="ECO:0000313" key="6">
    <source>
        <dbReference type="Proteomes" id="UP000018438"/>
    </source>
</evidence>
<gene>
    <name evidence="5" type="ORF">F965_00035</name>
</gene>
<dbReference type="EMBL" id="APPI01000003">
    <property type="protein sequence ID" value="ENV14689.1"/>
    <property type="molecule type" value="Genomic_DNA"/>
</dbReference>
<dbReference type="Gene3D" id="2.10.109.10">
    <property type="entry name" value="Umud Fragment, subunit A"/>
    <property type="match status" value="1"/>
</dbReference>
<dbReference type="Gene3D" id="1.10.260.40">
    <property type="entry name" value="lambda repressor-like DNA-binding domains"/>
    <property type="match status" value="1"/>
</dbReference>
<dbReference type="CDD" id="cd00093">
    <property type="entry name" value="HTH_XRE"/>
    <property type="match status" value="1"/>
</dbReference>
<dbReference type="InterPro" id="IPR036286">
    <property type="entry name" value="LexA/Signal_pep-like_sf"/>
</dbReference>
<comment type="caution">
    <text evidence="5">The sequence shown here is derived from an EMBL/GenBank/DDBJ whole genome shotgun (WGS) entry which is preliminary data.</text>
</comment>
<dbReference type="Proteomes" id="UP000018438">
    <property type="component" value="Unassembled WGS sequence"/>
</dbReference>
<dbReference type="AlphaFoldDB" id="N8Y043"/>
<evidence type="ECO:0000256" key="1">
    <source>
        <dbReference type="ARBA" id="ARBA00023015"/>
    </source>
</evidence>
<dbReference type="PROSITE" id="PS50943">
    <property type="entry name" value="HTH_CROC1"/>
    <property type="match status" value="1"/>
</dbReference>
<evidence type="ECO:0000256" key="3">
    <source>
        <dbReference type="ARBA" id="ARBA00023163"/>
    </source>
</evidence>